<comment type="caution">
    <text evidence="1">The sequence shown here is derived from an EMBL/GenBank/DDBJ whole genome shotgun (WGS) entry which is preliminary data.</text>
</comment>
<organism evidence="1 2">
    <name type="scientific">Paraburkholderia translucens</name>
    <dbReference type="NCBI Taxonomy" id="2886945"/>
    <lineage>
        <taxon>Bacteria</taxon>
        <taxon>Pseudomonadati</taxon>
        <taxon>Pseudomonadota</taxon>
        <taxon>Betaproteobacteria</taxon>
        <taxon>Burkholderiales</taxon>
        <taxon>Burkholderiaceae</taxon>
        <taxon>Paraburkholderia</taxon>
    </lineage>
</organism>
<dbReference type="EMBL" id="JAJITC010000013">
    <property type="protein sequence ID" value="MCC8404594.1"/>
    <property type="molecule type" value="Genomic_DNA"/>
</dbReference>
<name>A0ABS8KJL5_9BURK</name>
<sequence length="63" mass="6821">MTVVYVVKTGEKFLCTAEDGDIGLAPEIKEATSFLSYEEADKVANEHADPGYEIVAVNVTKRG</sequence>
<protein>
    <submittedName>
        <fullName evidence="1">Uncharacterized protein</fullName>
    </submittedName>
</protein>
<dbReference type="Proteomes" id="UP001430614">
    <property type="component" value="Unassembled WGS sequence"/>
</dbReference>
<evidence type="ECO:0000313" key="1">
    <source>
        <dbReference type="EMBL" id="MCC8404594.1"/>
    </source>
</evidence>
<reference evidence="1 2" key="1">
    <citation type="submission" date="2021-11" db="EMBL/GenBank/DDBJ databases">
        <authorList>
            <person name="Oh E.-T."/>
            <person name="Kim S.-B."/>
        </authorList>
    </citation>
    <scope>NUCLEOTIDE SEQUENCE [LARGE SCALE GENOMIC DNA]</scope>
    <source>
        <strain evidence="1 2">MMS20-SJTN17</strain>
    </source>
</reference>
<accession>A0ABS8KJL5</accession>
<evidence type="ECO:0000313" key="2">
    <source>
        <dbReference type="Proteomes" id="UP001430614"/>
    </source>
</evidence>
<keyword evidence="2" id="KW-1185">Reference proteome</keyword>
<dbReference type="RefSeq" id="WP_230563478.1">
    <property type="nucleotide sequence ID" value="NZ_JAJITC010000013.1"/>
</dbReference>
<gene>
    <name evidence="1" type="ORF">LJ655_22375</name>
</gene>
<proteinExistence type="predicted"/>